<dbReference type="OrthoDB" id="432970at2759"/>
<reference evidence="2 3" key="1">
    <citation type="journal article" date="2008" name="Nature">
        <title>The genome of Laccaria bicolor provides insights into mycorrhizal symbiosis.</title>
        <authorList>
            <person name="Martin F."/>
            <person name="Aerts A."/>
            <person name="Ahren D."/>
            <person name="Brun A."/>
            <person name="Danchin E.G.J."/>
            <person name="Duchaussoy F."/>
            <person name="Gibon J."/>
            <person name="Kohler A."/>
            <person name="Lindquist E."/>
            <person name="Pereda V."/>
            <person name="Salamov A."/>
            <person name="Shapiro H.J."/>
            <person name="Wuyts J."/>
            <person name="Blaudez D."/>
            <person name="Buee M."/>
            <person name="Brokstein P."/>
            <person name="Canbaeck B."/>
            <person name="Cohen D."/>
            <person name="Courty P.E."/>
            <person name="Coutinho P.M."/>
            <person name="Delaruelle C."/>
            <person name="Detter J.C."/>
            <person name="Deveau A."/>
            <person name="DiFazio S."/>
            <person name="Duplessis S."/>
            <person name="Fraissinet-Tachet L."/>
            <person name="Lucic E."/>
            <person name="Frey-Klett P."/>
            <person name="Fourrey C."/>
            <person name="Feussner I."/>
            <person name="Gay G."/>
            <person name="Grimwood J."/>
            <person name="Hoegger P.J."/>
            <person name="Jain P."/>
            <person name="Kilaru S."/>
            <person name="Labbe J."/>
            <person name="Lin Y.C."/>
            <person name="Legue V."/>
            <person name="Le Tacon F."/>
            <person name="Marmeisse R."/>
            <person name="Melayah D."/>
            <person name="Montanini B."/>
            <person name="Muratet M."/>
            <person name="Nehls U."/>
            <person name="Niculita-Hirzel H."/>
            <person name="Oudot-Le Secq M.P."/>
            <person name="Peter M."/>
            <person name="Quesneville H."/>
            <person name="Rajashekar B."/>
            <person name="Reich M."/>
            <person name="Rouhier N."/>
            <person name="Schmutz J."/>
            <person name="Yin T."/>
            <person name="Chalot M."/>
            <person name="Henrissat B."/>
            <person name="Kuees U."/>
            <person name="Lucas S."/>
            <person name="Van de Peer Y."/>
            <person name="Podila G.K."/>
            <person name="Polle A."/>
            <person name="Pukkila P.J."/>
            <person name="Richardson P.M."/>
            <person name="Rouze P."/>
            <person name="Sanders I.R."/>
            <person name="Stajich J.E."/>
            <person name="Tunlid A."/>
            <person name="Tuskan G."/>
            <person name="Grigoriev I.V."/>
        </authorList>
    </citation>
    <scope>NUCLEOTIDE SEQUENCE [LARGE SCALE GENOMIC DNA]</scope>
    <source>
        <strain evidence="3">S238N-H82 / ATCC MYA-4686</strain>
    </source>
</reference>
<dbReference type="EMBL" id="DS547108">
    <property type="protein sequence ID" value="EDR06475.1"/>
    <property type="molecule type" value="Genomic_DNA"/>
</dbReference>
<dbReference type="RefSeq" id="XP_001882847.1">
    <property type="nucleotide sequence ID" value="XM_001882812.1"/>
</dbReference>
<dbReference type="AlphaFoldDB" id="B0DG96"/>
<keyword evidence="3" id="KW-1185">Reference proteome</keyword>
<accession>B0DG96</accession>
<evidence type="ECO:0000256" key="1">
    <source>
        <dbReference type="SAM" id="MobiDB-lite"/>
    </source>
</evidence>
<name>B0DG96_LACBS</name>
<evidence type="ECO:0000313" key="3">
    <source>
        <dbReference type="Proteomes" id="UP000001194"/>
    </source>
</evidence>
<proteinExistence type="predicted"/>
<dbReference type="InParanoid" id="B0DG96"/>
<protein>
    <submittedName>
        <fullName evidence="2">Predicted protein</fullName>
    </submittedName>
</protein>
<sequence length="531" mass="59125">MTSELVKAFNALPRKETAPSDEELNEWHFDLRYMQLEPNPSHIITLIQPQSQIIHIERLPVGLPTNQSGIEYFPESAKEAAPEVAKAFLHAFVNNIGQSTTTNAPPAFAPWKLTTEDKDLASAVSDELKRIGVRPLELCTITLSKTQTNRIMQKAFTRLFANLKTAAGYTGTGSAAITTPQPFTFWNFKPDPQEMSPRRRSQSTDESDEVKRVNLALRYIETWTNSRPPDPSQVDSKSFMPQVKRELEVLLKVLDKRPEGKVKADADAGDADAALDYGLRLSVGLCCTRDRPKSRVYFIKAILSPGASDKTKATAHGALIYWHLYSLRTDLQSRYVQAACHHANIAARLCRMINPPSTHVTPAILEFMHHVLKRMAKNVPELCLLYKDAVDGYKDRNKQVAEEREKMQAKRLKNPQRYRCAAVGCGIEADTGKMLSKCTTSLFFLRPSGPVLTTGECSVIDDGTYDAGPMESVGGVIQVPITHNGSTVFVSSSTMDVKRLKEMKAMVEGWAQRFPLGVQMGLRWSLTLSVA</sequence>
<feature type="region of interest" description="Disordered" evidence="1">
    <location>
        <begin position="189"/>
        <end position="209"/>
    </location>
</feature>
<dbReference type="HOGENOM" id="CLU_497001_0_0_1"/>
<evidence type="ECO:0000313" key="2">
    <source>
        <dbReference type="EMBL" id="EDR06475.1"/>
    </source>
</evidence>
<dbReference type="Proteomes" id="UP000001194">
    <property type="component" value="Unassembled WGS sequence"/>
</dbReference>
<organism evidence="3">
    <name type="scientific">Laccaria bicolor (strain S238N-H82 / ATCC MYA-4686)</name>
    <name type="common">Bicoloured deceiver</name>
    <name type="synonym">Laccaria laccata var. bicolor</name>
    <dbReference type="NCBI Taxonomy" id="486041"/>
    <lineage>
        <taxon>Eukaryota</taxon>
        <taxon>Fungi</taxon>
        <taxon>Dikarya</taxon>
        <taxon>Basidiomycota</taxon>
        <taxon>Agaricomycotina</taxon>
        <taxon>Agaricomycetes</taxon>
        <taxon>Agaricomycetidae</taxon>
        <taxon>Agaricales</taxon>
        <taxon>Agaricineae</taxon>
        <taxon>Hydnangiaceae</taxon>
        <taxon>Laccaria</taxon>
    </lineage>
</organism>
<gene>
    <name evidence="2" type="ORF">LACBIDRAFT_328873</name>
</gene>
<dbReference type="GeneID" id="6078560"/>
<dbReference type="KEGG" id="lbc:LACBIDRAFT_328873"/>
<dbReference type="STRING" id="486041.B0DG96"/>